<evidence type="ECO:0000313" key="1">
    <source>
        <dbReference type="EMBL" id="MBO1077694.1"/>
    </source>
</evidence>
<comment type="caution">
    <text evidence="1">The sequence shown here is derived from an EMBL/GenBank/DDBJ whole genome shotgun (WGS) entry which is preliminary data.</text>
</comment>
<dbReference type="EMBL" id="JACTNG010000001">
    <property type="protein sequence ID" value="MBO1077694.1"/>
    <property type="molecule type" value="Genomic_DNA"/>
</dbReference>
<organism evidence="1 2">
    <name type="scientific">Roseomonas haemaphysalidis</name>
    <dbReference type="NCBI Taxonomy" id="2768162"/>
    <lineage>
        <taxon>Bacteria</taxon>
        <taxon>Pseudomonadati</taxon>
        <taxon>Pseudomonadota</taxon>
        <taxon>Alphaproteobacteria</taxon>
        <taxon>Acetobacterales</taxon>
        <taxon>Roseomonadaceae</taxon>
        <taxon>Roseomonas</taxon>
    </lineage>
</organism>
<gene>
    <name evidence="1" type="ORF">IAI61_01530</name>
</gene>
<accession>A0ABS3KJP7</accession>
<dbReference type="RefSeq" id="WP_207415101.1">
    <property type="nucleotide sequence ID" value="NZ_CP061177.1"/>
</dbReference>
<reference evidence="1 2" key="1">
    <citation type="submission" date="2020-09" db="EMBL/GenBank/DDBJ databases">
        <title>Roseomonas.</title>
        <authorList>
            <person name="Zhu W."/>
        </authorList>
    </citation>
    <scope>NUCLEOTIDE SEQUENCE [LARGE SCALE GENOMIC DNA]</scope>
    <source>
        <strain evidence="1 2">573</strain>
    </source>
</reference>
<name>A0ABS3KJP7_9PROT</name>
<proteinExistence type="predicted"/>
<evidence type="ECO:0000313" key="2">
    <source>
        <dbReference type="Proteomes" id="UP001518989"/>
    </source>
</evidence>
<sequence>MNLRLLALGLAGATVGAALAGDWALVAPLGLGMLLACVVSSRPPRGGAGPGARG</sequence>
<keyword evidence="2" id="KW-1185">Reference proteome</keyword>
<dbReference type="Proteomes" id="UP001518989">
    <property type="component" value="Unassembled WGS sequence"/>
</dbReference>
<protein>
    <submittedName>
        <fullName evidence="1">Uncharacterized protein</fullName>
    </submittedName>
</protein>